<keyword evidence="1" id="KW-0812">Transmembrane</keyword>
<gene>
    <name evidence="2" type="ORF">B5K10_05525</name>
</gene>
<comment type="caution">
    <text evidence="2">The sequence shown here is derived from an EMBL/GenBank/DDBJ whole genome shotgun (WGS) entry which is preliminary data.</text>
</comment>
<name>A0A3E1BY27_RHILT</name>
<evidence type="ECO:0000256" key="1">
    <source>
        <dbReference type="SAM" id="Phobius"/>
    </source>
</evidence>
<dbReference type="Proteomes" id="UP000256748">
    <property type="component" value="Unassembled WGS sequence"/>
</dbReference>
<reference evidence="2 3" key="1">
    <citation type="submission" date="2017-03" db="EMBL/GenBank/DDBJ databases">
        <title>Genome analysis of Rhizobial strains effectives or ineffectives for nitrogen fixation isolated from bean seeds.</title>
        <authorList>
            <person name="Peralta H."/>
            <person name="Aguilar-Vera A."/>
            <person name="Mora Y."/>
            <person name="Vargas-Lagunas C."/>
            <person name="Girard L."/>
            <person name="Mora J."/>
        </authorList>
    </citation>
    <scope>NUCLEOTIDE SEQUENCE [LARGE SCALE GENOMIC DNA]</scope>
    <source>
        <strain evidence="2 3">CCGM5</strain>
    </source>
</reference>
<dbReference type="AlphaFoldDB" id="A0A3E1BY27"/>
<dbReference type="EMBL" id="NAOO01000004">
    <property type="protein sequence ID" value="RFB99965.1"/>
    <property type="molecule type" value="Genomic_DNA"/>
</dbReference>
<evidence type="ECO:0008006" key="4">
    <source>
        <dbReference type="Google" id="ProtNLM"/>
    </source>
</evidence>
<evidence type="ECO:0000313" key="3">
    <source>
        <dbReference type="Proteomes" id="UP000256748"/>
    </source>
</evidence>
<sequence>MPPELDLHIAELATKTKARAREDLWNTAIMTVIAAGLAYWAYRTLAHAVLFGFMAFVVVAMGNRISGELYRWRTNNEANKLMDKLGM</sequence>
<proteinExistence type="predicted"/>
<protein>
    <recommendedName>
        <fullName evidence="4">Transmembrane protein</fullName>
    </recommendedName>
</protein>
<organism evidence="2 3">
    <name type="scientific">Rhizobium leguminosarum bv. trifolii</name>
    <dbReference type="NCBI Taxonomy" id="386"/>
    <lineage>
        <taxon>Bacteria</taxon>
        <taxon>Pseudomonadati</taxon>
        <taxon>Pseudomonadota</taxon>
        <taxon>Alphaproteobacteria</taxon>
        <taxon>Hyphomicrobiales</taxon>
        <taxon>Rhizobiaceae</taxon>
        <taxon>Rhizobium/Agrobacterium group</taxon>
        <taxon>Rhizobium</taxon>
    </lineage>
</organism>
<keyword evidence="1" id="KW-1133">Transmembrane helix</keyword>
<dbReference type="RefSeq" id="WP_116272634.1">
    <property type="nucleotide sequence ID" value="NZ_KZ859521.1"/>
</dbReference>
<evidence type="ECO:0000313" key="2">
    <source>
        <dbReference type="EMBL" id="RFB99965.1"/>
    </source>
</evidence>
<feature type="transmembrane region" description="Helical" evidence="1">
    <location>
        <begin position="48"/>
        <end position="65"/>
    </location>
</feature>
<feature type="transmembrane region" description="Helical" evidence="1">
    <location>
        <begin position="24"/>
        <end position="42"/>
    </location>
</feature>
<keyword evidence="1" id="KW-0472">Membrane</keyword>
<accession>A0A3E1BY27</accession>